<accession>A0A4Z2FGE6</accession>
<keyword evidence="2" id="KW-1185">Reference proteome</keyword>
<sequence length="194" mass="20962">MGTLYLSTALTECLTLISVIWHTITVEDLEVLIHIHPPLEELLQVLERNLHHVVVDAVVPPVRRKHRELVAHEVRRVLVELHAAVGRPHVLRHGHPVQVVAADGVPGGGHPGDHEGLAAAVVVEALAEEVLVLGPRPHVELPALGHHVGQAVGGGFVQRLRLVLVGVQLAPLVLHHVGVVLQHRLGVLEVHVHA</sequence>
<protein>
    <submittedName>
        <fullName evidence="1">Uncharacterized protein</fullName>
    </submittedName>
</protein>
<proteinExistence type="predicted"/>
<name>A0A4Z2FGE6_9TELE</name>
<gene>
    <name evidence="1" type="ORF">EYF80_049589</name>
</gene>
<dbReference type="Proteomes" id="UP000314294">
    <property type="component" value="Unassembled WGS sequence"/>
</dbReference>
<organism evidence="1 2">
    <name type="scientific">Liparis tanakae</name>
    <name type="common">Tanaka's snailfish</name>
    <dbReference type="NCBI Taxonomy" id="230148"/>
    <lineage>
        <taxon>Eukaryota</taxon>
        <taxon>Metazoa</taxon>
        <taxon>Chordata</taxon>
        <taxon>Craniata</taxon>
        <taxon>Vertebrata</taxon>
        <taxon>Euteleostomi</taxon>
        <taxon>Actinopterygii</taxon>
        <taxon>Neopterygii</taxon>
        <taxon>Teleostei</taxon>
        <taxon>Neoteleostei</taxon>
        <taxon>Acanthomorphata</taxon>
        <taxon>Eupercaria</taxon>
        <taxon>Perciformes</taxon>
        <taxon>Cottioidei</taxon>
        <taxon>Cottales</taxon>
        <taxon>Liparidae</taxon>
        <taxon>Liparis</taxon>
    </lineage>
</organism>
<dbReference type="EMBL" id="SRLO01001206">
    <property type="protein sequence ID" value="TNN40248.1"/>
    <property type="molecule type" value="Genomic_DNA"/>
</dbReference>
<reference evidence="1 2" key="1">
    <citation type="submission" date="2019-03" db="EMBL/GenBank/DDBJ databases">
        <title>First draft genome of Liparis tanakae, snailfish: a comprehensive survey of snailfish specific genes.</title>
        <authorList>
            <person name="Kim W."/>
            <person name="Song I."/>
            <person name="Jeong J.-H."/>
            <person name="Kim D."/>
            <person name="Kim S."/>
            <person name="Ryu S."/>
            <person name="Song J.Y."/>
            <person name="Lee S.K."/>
        </authorList>
    </citation>
    <scope>NUCLEOTIDE SEQUENCE [LARGE SCALE GENOMIC DNA]</scope>
    <source>
        <tissue evidence="1">Muscle</tissue>
    </source>
</reference>
<evidence type="ECO:0000313" key="2">
    <source>
        <dbReference type="Proteomes" id="UP000314294"/>
    </source>
</evidence>
<dbReference type="AlphaFoldDB" id="A0A4Z2FGE6"/>
<comment type="caution">
    <text evidence="1">The sequence shown here is derived from an EMBL/GenBank/DDBJ whole genome shotgun (WGS) entry which is preliminary data.</text>
</comment>
<evidence type="ECO:0000313" key="1">
    <source>
        <dbReference type="EMBL" id="TNN40248.1"/>
    </source>
</evidence>